<evidence type="ECO:0000256" key="3">
    <source>
        <dbReference type="ARBA" id="ARBA00023002"/>
    </source>
</evidence>
<dbReference type="PRINTS" id="PR00081">
    <property type="entry name" value="GDHRDH"/>
</dbReference>
<dbReference type="GO" id="GO:0016616">
    <property type="term" value="F:oxidoreductase activity, acting on the CH-OH group of donors, NAD or NADP as acceptor"/>
    <property type="evidence" value="ECO:0007669"/>
    <property type="project" value="TreeGrafter"/>
</dbReference>
<comment type="pathway">
    <text evidence="1">Lipid metabolism; fatty acid biosynthesis.</text>
</comment>
<dbReference type="AlphaFoldDB" id="A0A3P6N5A2"/>
<dbReference type="SUPFAM" id="SSF51735">
    <property type="entry name" value="NAD(P)-binding Rossmann-fold domains"/>
    <property type="match status" value="1"/>
</dbReference>
<protein>
    <submittedName>
        <fullName evidence="4">Uncharacterized protein</fullName>
    </submittedName>
</protein>
<name>A0A3P6N5A2_ANISI</name>
<dbReference type="OrthoDB" id="294295at2759"/>
<dbReference type="PRINTS" id="PR00080">
    <property type="entry name" value="SDRFAMILY"/>
</dbReference>
<gene>
    <name evidence="4" type="ORF">ASIM_LOCUS2433</name>
</gene>
<comment type="similarity">
    <text evidence="2">Belongs to the short-chain dehydrogenases/reductases (SDR) family.</text>
</comment>
<proteinExistence type="inferred from homology"/>
<evidence type="ECO:0000313" key="5">
    <source>
        <dbReference type="Proteomes" id="UP000267096"/>
    </source>
</evidence>
<dbReference type="InterPro" id="IPR036291">
    <property type="entry name" value="NAD(P)-bd_dom_sf"/>
</dbReference>
<reference evidence="4 5" key="1">
    <citation type="submission" date="2018-11" db="EMBL/GenBank/DDBJ databases">
        <authorList>
            <consortium name="Pathogen Informatics"/>
        </authorList>
    </citation>
    <scope>NUCLEOTIDE SEQUENCE [LARGE SCALE GENOMIC DNA]</scope>
</reference>
<dbReference type="PANTHER" id="PTHR42760:SF83">
    <property type="entry name" value="(3R)-3-HYDROXYACYL-COA DEHYDROGENASE"/>
    <property type="match status" value="1"/>
</dbReference>
<dbReference type="GO" id="GO:0048038">
    <property type="term" value="F:quinone binding"/>
    <property type="evidence" value="ECO:0007669"/>
    <property type="project" value="TreeGrafter"/>
</dbReference>
<accession>A0A3P6N5A2</accession>
<dbReference type="Pfam" id="PF13561">
    <property type="entry name" value="adh_short_C2"/>
    <property type="match status" value="1"/>
</dbReference>
<evidence type="ECO:0000256" key="1">
    <source>
        <dbReference type="ARBA" id="ARBA00005194"/>
    </source>
</evidence>
<dbReference type="PROSITE" id="PS00061">
    <property type="entry name" value="ADH_SHORT"/>
    <property type="match status" value="1"/>
</dbReference>
<dbReference type="InterPro" id="IPR002347">
    <property type="entry name" value="SDR_fam"/>
</dbReference>
<dbReference type="GO" id="GO:0006633">
    <property type="term" value="P:fatty acid biosynthetic process"/>
    <property type="evidence" value="ECO:0007669"/>
    <property type="project" value="TreeGrafter"/>
</dbReference>
<keyword evidence="5" id="KW-1185">Reference proteome</keyword>
<dbReference type="Gene3D" id="3.40.50.720">
    <property type="entry name" value="NAD(P)-binding Rossmann-like Domain"/>
    <property type="match status" value="1"/>
</dbReference>
<keyword evidence="3" id="KW-0560">Oxidoreductase</keyword>
<sequence>MAVENGTPQSVINLSSIVAKTGNIGQANYAASKAGVIAFTKSAAKELALKGVRLNAVLPGFITSQMTNSMPEKVRSAISKQIPMGREGRPNEIADVVVFLASDWSSYITGATIEVTGGLFM</sequence>
<evidence type="ECO:0000256" key="2">
    <source>
        <dbReference type="ARBA" id="ARBA00006484"/>
    </source>
</evidence>
<evidence type="ECO:0000313" key="4">
    <source>
        <dbReference type="EMBL" id="VDK19962.1"/>
    </source>
</evidence>
<dbReference type="PANTHER" id="PTHR42760">
    <property type="entry name" value="SHORT-CHAIN DEHYDROGENASES/REDUCTASES FAMILY MEMBER"/>
    <property type="match status" value="1"/>
</dbReference>
<dbReference type="EMBL" id="UYRR01003252">
    <property type="protein sequence ID" value="VDK19962.1"/>
    <property type="molecule type" value="Genomic_DNA"/>
</dbReference>
<dbReference type="InterPro" id="IPR020904">
    <property type="entry name" value="Sc_DH/Rdtase_CS"/>
</dbReference>
<dbReference type="Proteomes" id="UP000267096">
    <property type="component" value="Unassembled WGS sequence"/>
</dbReference>
<organism evidence="4 5">
    <name type="scientific">Anisakis simplex</name>
    <name type="common">Herring worm</name>
    <dbReference type="NCBI Taxonomy" id="6269"/>
    <lineage>
        <taxon>Eukaryota</taxon>
        <taxon>Metazoa</taxon>
        <taxon>Ecdysozoa</taxon>
        <taxon>Nematoda</taxon>
        <taxon>Chromadorea</taxon>
        <taxon>Rhabditida</taxon>
        <taxon>Spirurina</taxon>
        <taxon>Ascaridomorpha</taxon>
        <taxon>Ascaridoidea</taxon>
        <taxon>Anisakidae</taxon>
        <taxon>Anisakis</taxon>
        <taxon>Anisakis simplex complex</taxon>
    </lineage>
</organism>